<accession>A0A381XV78</accession>
<dbReference type="AlphaFoldDB" id="A0A381XV78"/>
<feature type="non-terminal residue" evidence="1">
    <location>
        <position position="1"/>
    </location>
</feature>
<dbReference type="SUPFAM" id="SSF102588">
    <property type="entry name" value="LmbE-like"/>
    <property type="match status" value="1"/>
</dbReference>
<dbReference type="NCBIfam" id="TIGR03446">
    <property type="entry name" value="mycothiol_Mca"/>
    <property type="match status" value="1"/>
</dbReference>
<name>A0A381XV78_9ZZZZ</name>
<dbReference type="GO" id="GO:0016811">
    <property type="term" value="F:hydrolase activity, acting on carbon-nitrogen (but not peptide) bonds, in linear amides"/>
    <property type="evidence" value="ECO:0007669"/>
    <property type="project" value="TreeGrafter"/>
</dbReference>
<organism evidence="1">
    <name type="scientific">marine metagenome</name>
    <dbReference type="NCBI Taxonomy" id="408172"/>
    <lineage>
        <taxon>unclassified sequences</taxon>
        <taxon>metagenomes</taxon>
        <taxon>ecological metagenomes</taxon>
    </lineage>
</organism>
<evidence type="ECO:0008006" key="2">
    <source>
        <dbReference type="Google" id="ProtNLM"/>
    </source>
</evidence>
<dbReference type="InterPro" id="IPR003737">
    <property type="entry name" value="GlcNAc_PI_deacetylase-related"/>
</dbReference>
<proteinExistence type="predicted"/>
<protein>
    <recommendedName>
        <fullName evidence="2">Mycothiol conjugate amidase Mca</fullName>
    </recommendedName>
</protein>
<reference evidence="1" key="1">
    <citation type="submission" date="2018-05" db="EMBL/GenBank/DDBJ databases">
        <authorList>
            <person name="Lanie J.A."/>
            <person name="Ng W.-L."/>
            <person name="Kazmierczak K.M."/>
            <person name="Andrzejewski T.M."/>
            <person name="Davidsen T.M."/>
            <person name="Wayne K.J."/>
            <person name="Tettelin H."/>
            <person name="Glass J.I."/>
            <person name="Rusch D."/>
            <person name="Podicherti R."/>
            <person name="Tsui H.-C.T."/>
            <person name="Winkler M.E."/>
        </authorList>
    </citation>
    <scope>NUCLEOTIDE SEQUENCE</scope>
</reference>
<dbReference type="InterPro" id="IPR017811">
    <property type="entry name" value="Mca"/>
</dbReference>
<gene>
    <name evidence="1" type="ORF">METZ01_LOCUS121543</name>
</gene>
<dbReference type="InterPro" id="IPR024078">
    <property type="entry name" value="LmbE-like_dom_sf"/>
</dbReference>
<dbReference type="PANTHER" id="PTHR12993">
    <property type="entry name" value="N-ACETYLGLUCOSAMINYL-PHOSPHATIDYLINOSITOL DE-N-ACETYLASE-RELATED"/>
    <property type="match status" value="1"/>
</dbReference>
<dbReference type="Pfam" id="PF02585">
    <property type="entry name" value="PIG-L"/>
    <property type="match status" value="1"/>
</dbReference>
<dbReference type="Gene3D" id="3.40.50.10320">
    <property type="entry name" value="LmbE-like"/>
    <property type="match status" value="1"/>
</dbReference>
<dbReference type="EMBL" id="UINC01016511">
    <property type="protein sequence ID" value="SVA68689.1"/>
    <property type="molecule type" value="Genomic_DNA"/>
</dbReference>
<sequence>VNQPSDKADLRLLTVHAHPDDEASKGAATVAAYHQAGVGCTLVCCTGGEEGEILNPTMDRPEVVEHLAEVRADELRQAAEIIGYDEVVMLGYRDSGMPDSEPNSHPGAFANADHDEAVGRLVTVLRRVRPHVLVTYPDDRTGYNHPDHLQVHDISVPAFDAAGDADCYPEAGEPWQPLKMYFTVWSRARIEGLHAKFVEMGLESPYQGWSDRPSRDHLITTRIPIADHWEVRGEALRAHATQVDPASPFWFGLPDEVARTVHPYDDYVLARSLVGEPPAGSLEDDLFDRIRTRVSDVA</sequence>
<evidence type="ECO:0000313" key="1">
    <source>
        <dbReference type="EMBL" id="SVA68689.1"/>
    </source>
</evidence>
<dbReference type="GO" id="GO:0010126">
    <property type="term" value="P:mycothiol metabolic process"/>
    <property type="evidence" value="ECO:0007669"/>
    <property type="project" value="InterPro"/>
</dbReference>
<dbReference type="PANTHER" id="PTHR12993:SF11">
    <property type="entry name" value="N-ACETYLGLUCOSAMINYL-PHOSPHATIDYLINOSITOL DE-N-ACETYLASE"/>
    <property type="match status" value="1"/>
</dbReference>